<dbReference type="EMBL" id="VZUQ01000022">
    <property type="protein sequence ID" value="KAB1184443.1"/>
    <property type="molecule type" value="Genomic_DNA"/>
</dbReference>
<evidence type="ECO:0000313" key="2">
    <source>
        <dbReference type="EMBL" id="KAB1184443.1"/>
    </source>
</evidence>
<dbReference type="SUPFAM" id="SSF55729">
    <property type="entry name" value="Acyl-CoA N-acyltransferases (Nat)"/>
    <property type="match status" value="1"/>
</dbReference>
<reference evidence="2 3" key="1">
    <citation type="submission" date="2019-09" db="EMBL/GenBank/DDBJ databases">
        <title>Photobacterium damselae subsp. damselae CDC-2227-81, a human clinical isolate.</title>
        <authorList>
            <person name="Osorio C.R."/>
        </authorList>
    </citation>
    <scope>NUCLEOTIDE SEQUENCE [LARGE SCALE GENOMIC DNA]</scope>
    <source>
        <strain evidence="2 3">CDC-2227-81</strain>
    </source>
</reference>
<name>A0A1C3DPB2_PHODD</name>
<evidence type="ECO:0000313" key="3">
    <source>
        <dbReference type="Proteomes" id="UP000480943"/>
    </source>
</evidence>
<dbReference type="KEGG" id="pds:CAY62_08775"/>
<dbReference type="AlphaFoldDB" id="A0A1C3DPB2"/>
<dbReference type="InterPro" id="IPR039143">
    <property type="entry name" value="GNPNAT1-like"/>
</dbReference>
<dbReference type="RefSeq" id="WP_068969170.1">
    <property type="nucleotide sequence ID" value="NZ_CP021151.1"/>
</dbReference>
<protein>
    <submittedName>
        <fullName evidence="2">GNAT family N-acetyltransferase</fullName>
    </submittedName>
</protein>
<dbReference type="Pfam" id="PF13673">
    <property type="entry name" value="Acetyltransf_10"/>
    <property type="match status" value="1"/>
</dbReference>
<gene>
    <name evidence="2" type="ORF">F6450_01930</name>
</gene>
<sequence>MLEIKMVAFDHQYSELIRQVRDDVFIKEQCIDPEIEFDGLDDQAAHVLVVEDGAALGTGRILSDGHIGRIAIIKAARGRGLGAKVVSTLVEFAKQQGYPEVDLGAQTHAIDFYRKLGFSPVGDEFMEANIPHQAMVQKF</sequence>
<dbReference type="InterPro" id="IPR016181">
    <property type="entry name" value="Acyl_CoA_acyltransferase"/>
</dbReference>
<dbReference type="Gene3D" id="3.40.630.30">
    <property type="match status" value="1"/>
</dbReference>
<accession>A0A1C3DPB2</accession>
<dbReference type="CDD" id="cd04301">
    <property type="entry name" value="NAT_SF"/>
    <property type="match status" value="1"/>
</dbReference>
<evidence type="ECO:0000259" key="1">
    <source>
        <dbReference type="PROSITE" id="PS51186"/>
    </source>
</evidence>
<proteinExistence type="predicted"/>
<dbReference type="GO" id="GO:0004343">
    <property type="term" value="F:glucosamine 6-phosphate N-acetyltransferase activity"/>
    <property type="evidence" value="ECO:0007669"/>
    <property type="project" value="TreeGrafter"/>
</dbReference>
<dbReference type="PROSITE" id="PS51186">
    <property type="entry name" value="GNAT"/>
    <property type="match status" value="1"/>
</dbReference>
<organism evidence="2 3">
    <name type="scientific">Photobacterium damselae subsp. damselae</name>
    <name type="common">Listonella damsela</name>
    <dbReference type="NCBI Taxonomy" id="85581"/>
    <lineage>
        <taxon>Bacteria</taxon>
        <taxon>Pseudomonadati</taxon>
        <taxon>Pseudomonadota</taxon>
        <taxon>Gammaproteobacteria</taxon>
        <taxon>Vibrionales</taxon>
        <taxon>Vibrionaceae</taxon>
        <taxon>Photobacterium</taxon>
    </lineage>
</organism>
<feature type="domain" description="N-acetyltransferase" evidence="1">
    <location>
        <begin position="4"/>
        <end position="139"/>
    </location>
</feature>
<comment type="caution">
    <text evidence="2">The sequence shown here is derived from an EMBL/GenBank/DDBJ whole genome shotgun (WGS) entry which is preliminary data.</text>
</comment>
<dbReference type="PANTHER" id="PTHR13355:SF11">
    <property type="entry name" value="GLUCOSAMINE 6-PHOSPHATE N-ACETYLTRANSFERASE"/>
    <property type="match status" value="1"/>
</dbReference>
<dbReference type="InterPro" id="IPR000182">
    <property type="entry name" value="GNAT_dom"/>
</dbReference>
<dbReference type="PANTHER" id="PTHR13355">
    <property type="entry name" value="GLUCOSAMINE 6-PHOSPHATE N-ACETYLTRANSFERASE"/>
    <property type="match status" value="1"/>
</dbReference>
<dbReference type="Proteomes" id="UP000480943">
    <property type="component" value="Unassembled WGS sequence"/>
</dbReference>